<evidence type="ECO:0000313" key="5">
    <source>
        <dbReference type="Proteomes" id="UP000243423"/>
    </source>
</evidence>
<accession>F2HI35</accession>
<proteinExistence type="inferred from homology"/>
<gene>
    <name evidence="4" type="primary">prsA6</name>
    <name evidence="4" type="ORF">CPARA_2gp323</name>
</gene>
<protein>
    <recommendedName>
        <fullName evidence="2">Proteasome subunit alpha type</fullName>
    </recommendedName>
</protein>
<dbReference type="Pfam" id="PF10584">
    <property type="entry name" value="Proteasome_A_N"/>
    <property type="match status" value="1"/>
</dbReference>
<evidence type="ECO:0000259" key="3">
    <source>
        <dbReference type="PROSITE" id="PS00388"/>
    </source>
</evidence>
<comment type="similarity">
    <text evidence="2">Belongs to the peptidase T1A family.</text>
</comment>
<dbReference type="GeneID" id="10447225"/>
<keyword evidence="4" id="KW-0542">Nucleomorph</keyword>
<dbReference type="RefSeq" id="XP_003239879.1">
    <property type="nucleotide sequence ID" value="XM_003239831.1"/>
</dbReference>
<dbReference type="Gene3D" id="3.60.20.10">
    <property type="entry name" value="Glutamine Phosphoribosylpyrophosphate, subunit 1, domain 1"/>
    <property type="match status" value="1"/>
</dbReference>
<dbReference type="InterPro" id="IPR000426">
    <property type="entry name" value="Proteasome_asu_N"/>
</dbReference>
<comment type="subcellular location">
    <subcellularLocation>
        <location evidence="2">Cytoplasm</location>
    </subcellularLocation>
    <subcellularLocation>
        <location evidence="2">Nucleus</location>
    </subcellularLocation>
</comment>
<dbReference type="PANTHER" id="PTHR11599">
    <property type="entry name" value="PROTEASOME SUBUNIT ALPHA/BETA"/>
    <property type="match status" value="1"/>
</dbReference>
<dbReference type="InterPro" id="IPR029055">
    <property type="entry name" value="Ntn_hydrolases_N"/>
</dbReference>
<dbReference type="GO" id="GO:0005634">
    <property type="term" value="C:nucleus"/>
    <property type="evidence" value="ECO:0007669"/>
    <property type="project" value="UniProtKB-SubCell"/>
</dbReference>
<dbReference type="GO" id="GO:0006511">
    <property type="term" value="P:ubiquitin-dependent protein catabolic process"/>
    <property type="evidence" value="ECO:0007669"/>
    <property type="project" value="InterPro"/>
</dbReference>
<dbReference type="Proteomes" id="UP000243423">
    <property type="component" value="Nucleomorph 2"/>
</dbReference>
<comment type="subunit">
    <text evidence="2">The 26S proteasome consists of a 20S proteasome core and two 19S regulatory subunits.</text>
</comment>
<dbReference type="SMART" id="SM00948">
    <property type="entry name" value="Proteasome_A_N"/>
    <property type="match status" value="1"/>
</dbReference>
<dbReference type="InterPro" id="IPR050115">
    <property type="entry name" value="Proteasome_alpha"/>
</dbReference>
<evidence type="ECO:0000256" key="2">
    <source>
        <dbReference type="RuleBase" id="RU000551"/>
    </source>
</evidence>
<dbReference type="AlphaFoldDB" id="F2HI35"/>
<dbReference type="InterPro" id="IPR001353">
    <property type="entry name" value="Proteasome_sua/b"/>
</dbReference>
<name>F2HI35_9CRYP</name>
<keyword evidence="1 2" id="KW-0647">Proteasome</keyword>
<dbReference type="PROSITE" id="PS00388">
    <property type="entry name" value="PROTEASOME_ALPHA_1"/>
    <property type="match status" value="1"/>
</dbReference>
<keyword evidence="2" id="KW-0539">Nucleus</keyword>
<evidence type="ECO:0000313" key="4">
    <source>
        <dbReference type="EMBL" id="AEA38981.1"/>
    </source>
</evidence>
<dbReference type="Pfam" id="PF00227">
    <property type="entry name" value="Proteasome"/>
    <property type="match status" value="1"/>
</dbReference>
<keyword evidence="2" id="KW-0963">Cytoplasm</keyword>
<dbReference type="EMBL" id="CP002173">
    <property type="protein sequence ID" value="AEA38981.1"/>
    <property type="molecule type" value="Genomic_DNA"/>
</dbReference>
<dbReference type="GO" id="GO:0019773">
    <property type="term" value="C:proteasome core complex, alpha-subunit complex"/>
    <property type="evidence" value="ECO:0007669"/>
    <property type="project" value="InterPro"/>
</dbReference>
<sequence length="239" mass="27487">MFRSQYDSDVTLYSPEGKLLQIEYSNSACIKGEVLICVKSVNHAVFSFVDKKREYKITPVDKIFFLSSNIIIGVSGIIGDSKIICELLKNELKEYEFINNTPMPVFSLARFVSKFFHTNTIYRGTRPFGISIMLAGYDITGLHLFRINQDNLSQSDSELVVTDSRQYKKNKKLFSEKIKLSSIHELIYHILIVFLKNETITSKTKPNICCVGKKLKATFFGYRIKKFFLNCFFNSMISV</sequence>
<dbReference type="SUPFAM" id="SSF56235">
    <property type="entry name" value="N-terminal nucleophile aminohydrolases (Ntn hydrolases)"/>
    <property type="match status" value="1"/>
</dbReference>
<reference evidence="4 5" key="1">
    <citation type="journal article" date="2011" name="Genome Biol. Evol.">
        <title>Complete nucleomorph genome sequence of the nonphotosynthetic alga Cryptomonas paramecium reveals a core nucleomorph gene set.</title>
        <authorList>
            <person name="Tanifuji G."/>
            <person name="Onodera N.T."/>
            <person name="Wheeler T.J."/>
            <person name="Dlutek M."/>
            <person name="Donaher N."/>
            <person name="Archibald J.M."/>
        </authorList>
    </citation>
    <scope>NUCLEOTIDE SEQUENCE [LARGE SCALE GENOMIC DNA]</scope>
    <source>
        <strain evidence="4 5">CCAP977/2A</strain>
    </source>
</reference>
<geneLocation type="nucleomorph" evidence="4"/>
<dbReference type="GO" id="GO:0005737">
    <property type="term" value="C:cytoplasm"/>
    <property type="evidence" value="ECO:0007669"/>
    <property type="project" value="UniProtKB-SubCell"/>
</dbReference>
<feature type="domain" description="Proteasome alpha-type subunits" evidence="3">
    <location>
        <begin position="6"/>
        <end position="28"/>
    </location>
</feature>
<organism evidence="4 5">
    <name type="scientific">Cryptomonas paramaecium</name>
    <dbReference type="NCBI Taxonomy" id="2898"/>
    <lineage>
        <taxon>Eukaryota</taxon>
        <taxon>Cryptophyceae</taxon>
        <taxon>Cryptomonadales</taxon>
        <taxon>Cryptomonadaceae</taxon>
        <taxon>Cryptomonas</taxon>
    </lineage>
</organism>
<evidence type="ECO:0000256" key="1">
    <source>
        <dbReference type="ARBA" id="ARBA00022942"/>
    </source>
</evidence>